<dbReference type="InParanoid" id="A0A1Y2H4M4"/>
<dbReference type="AlphaFoldDB" id="A0A1Y2H4M4"/>
<keyword evidence="3" id="KW-1185">Reference proteome</keyword>
<protein>
    <submittedName>
        <fullName evidence="2">Uncharacterized protein</fullName>
    </submittedName>
</protein>
<dbReference type="EMBL" id="MCFF01000001">
    <property type="protein sequence ID" value="ORZ28941.1"/>
    <property type="molecule type" value="Genomic_DNA"/>
</dbReference>
<evidence type="ECO:0000256" key="1">
    <source>
        <dbReference type="SAM" id="Phobius"/>
    </source>
</evidence>
<comment type="caution">
    <text evidence="2">The sequence shown here is derived from an EMBL/GenBank/DDBJ whole genome shotgun (WGS) entry which is preliminary data.</text>
</comment>
<keyword evidence="1" id="KW-1133">Transmembrane helix</keyword>
<sequence length="58" mass="6712">MLIRKKRGTDRRMDGWMDAYFDGCGGISCILVSCHLMPFMSNERSVHPPIPVFFCTWT</sequence>
<proteinExistence type="predicted"/>
<dbReference type="PROSITE" id="PS51257">
    <property type="entry name" value="PROKAR_LIPOPROTEIN"/>
    <property type="match status" value="1"/>
</dbReference>
<evidence type="ECO:0000313" key="2">
    <source>
        <dbReference type="EMBL" id="ORZ28941.1"/>
    </source>
</evidence>
<gene>
    <name evidence="2" type="ORF">BCR41DRAFT_344322</name>
</gene>
<feature type="transmembrane region" description="Helical" evidence="1">
    <location>
        <begin position="20"/>
        <end position="40"/>
    </location>
</feature>
<dbReference type="GeneID" id="33564323"/>
<keyword evidence="1" id="KW-0812">Transmembrane</keyword>
<dbReference type="Proteomes" id="UP000193648">
    <property type="component" value="Unassembled WGS sequence"/>
</dbReference>
<reference evidence="2 3" key="1">
    <citation type="submission" date="2016-07" db="EMBL/GenBank/DDBJ databases">
        <title>Pervasive Adenine N6-methylation of Active Genes in Fungi.</title>
        <authorList>
            <consortium name="DOE Joint Genome Institute"/>
            <person name="Mondo S.J."/>
            <person name="Dannebaum R.O."/>
            <person name="Kuo R.C."/>
            <person name="Labutti K."/>
            <person name="Haridas S."/>
            <person name="Kuo A."/>
            <person name="Salamov A."/>
            <person name="Ahrendt S.R."/>
            <person name="Lipzen A."/>
            <person name="Sullivan W."/>
            <person name="Andreopoulos W.B."/>
            <person name="Clum A."/>
            <person name="Lindquist E."/>
            <person name="Daum C."/>
            <person name="Ramamoorthy G.K."/>
            <person name="Gryganskyi A."/>
            <person name="Culley D."/>
            <person name="Magnuson J.K."/>
            <person name="James T.Y."/>
            <person name="O'Malley M.A."/>
            <person name="Stajich J.E."/>
            <person name="Spatafora J.W."/>
            <person name="Visel A."/>
            <person name="Grigoriev I.V."/>
        </authorList>
    </citation>
    <scope>NUCLEOTIDE SEQUENCE [LARGE SCALE GENOMIC DNA]</scope>
    <source>
        <strain evidence="2 3">NRRL 3116</strain>
    </source>
</reference>
<accession>A0A1Y2H4M4</accession>
<dbReference type="RefSeq" id="XP_021886614.1">
    <property type="nucleotide sequence ID" value="XM_022022479.1"/>
</dbReference>
<organism evidence="2 3">
    <name type="scientific">Lobosporangium transversale</name>
    <dbReference type="NCBI Taxonomy" id="64571"/>
    <lineage>
        <taxon>Eukaryota</taxon>
        <taxon>Fungi</taxon>
        <taxon>Fungi incertae sedis</taxon>
        <taxon>Mucoromycota</taxon>
        <taxon>Mortierellomycotina</taxon>
        <taxon>Mortierellomycetes</taxon>
        <taxon>Mortierellales</taxon>
        <taxon>Mortierellaceae</taxon>
        <taxon>Lobosporangium</taxon>
    </lineage>
</organism>
<name>A0A1Y2H4M4_9FUNG</name>
<keyword evidence="1" id="KW-0472">Membrane</keyword>
<evidence type="ECO:0000313" key="3">
    <source>
        <dbReference type="Proteomes" id="UP000193648"/>
    </source>
</evidence>